<accession>A0A6C0Y7P6</accession>
<dbReference type="RefSeq" id="WP_163146404.1">
    <property type="nucleotide sequence ID" value="NZ_CP044456.1"/>
</dbReference>
<name>A0A6C0Y7P6_9GAMM</name>
<protein>
    <submittedName>
        <fullName evidence="2">DUF2399 domain-containing protein</fullName>
    </submittedName>
</protein>
<feature type="domain" description="DUF7281" evidence="1">
    <location>
        <begin position="110"/>
        <end position="276"/>
    </location>
</feature>
<dbReference type="Proteomes" id="UP000503440">
    <property type="component" value="Plasmid pB18-1"/>
</dbReference>
<keyword evidence="2" id="KW-0614">Plasmid</keyword>
<sequence>MDLNNRELKVIQTTLQLKRNLNPLNKTWGKLHKEHQLGIINGNEILFTNDELDFIKTIYKKFVKVEPEVRYSLDKDRLDTADLVKNEKASEVGVFADQLVFSSVKAYLPLKQNDAFIGYRGFVATVNHAEIQASKIKKLVILENGTMLTRLHDWIEQLPVQWLDSLFLYRGHGNNNRHVMNLLAVLPEDAEVAYYGDLDPIGLNIAAGFYKLRSLSVLVPECWSMLTRNHIDNRDSVFFYQVQKSQDLDLDDDLPSTLKEIYRHVYQNQLAVMQENVNRLGKLIAIT</sequence>
<gene>
    <name evidence="2" type="ORF">FSC09_15230</name>
</gene>
<evidence type="ECO:0000313" key="3">
    <source>
        <dbReference type="Proteomes" id="UP000503440"/>
    </source>
</evidence>
<dbReference type="InterPro" id="IPR055705">
    <property type="entry name" value="DUF7281"/>
</dbReference>
<evidence type="ECO:0000313" key="2">
    <source>
        <dbReference type="EMBL" id="QIC71745.1"/>
    </source>
</evidence>
<reference evidence="2 3" key="1">
    <citation type="submission" date="2019-09" db="EMBL/GenBank/DDBJ databases">
        <title>Non-baumannii Acinetobacter spp. carrying blaNDM-1 isolated in China.</title>
        <authorList>
            <person name="Cui C."/>
            <person name="Chen C."/>
            <person name="Sun J."/>
            <person name="Liu Y."/>
        </authorList>
    </citation>
    <scope>NUCLEOTIDE SEQUENCE [LARGE SCALE GENOMIC DNA]</scope>
    <source>
        <strain evidence="2 3">B18</strain>
        <plasmid evidence="3">pb18-1</plasmid>
    </source>
</reference>
<evidence type="ECO:0000259" key="1">
    <source>
        <dbReference type="Pfam" id="PF23947"/>
    </source>
</evidence>
<proteinExistence type="predicted"/>
<organism evidence="2 3">
    <name type="scientific">Acinetobacter indicus</name>
    <dbReference type="NCBI Taxonomy" id="756892"/>
    <lineage>
        <taxon>Bacteria</taxon>
        <taxon>Pseudomonadati</taxon>
        <taxon>Pseudomonadota</taxon>
        <taxon>Gammaproteobacteria</taxon>
        <taxon>Moraxellales</taxon>
        <taxon>Moraxellaceae</taxon>
        <taxon>Acinetobacter</taxon>
    </lineage>
</organism>
<geneLocation type="plasmid" evidence="3">
    <name>pb18-1</name>
</geneLocation>
<dbReference type="AlphaFoldDB" id="A0A6C0Y7P6"/>
<dbReference type="Pfam" id="PF23947">
    <property type="entry name" value="DUF7281"/>
    <property type="match status" value="1"/>
</dbReference>
<dbReference type="EMBL" id="CP044456">
    <property type="protein sequence ID" value="QIC71745.1"/>
    <property type="molecule type" value="Genomic_DNA"/>
</dbReference>